<dbReference type="GO" id="GO:0019843">
    <property type="term" value="F:rRNA binding"/>
    <property type="evidence" value="ECO:0007669"/>
    <property type="project" value="InterPro"/>
</dbReference>
<evidence type="ECO:0000256" key="3">
    <source>
        <dbReference type="ARBA" id="ARBA00023274"/>
    </source>
</evidence>
<dbReference type="GO" id="GO:0003735">
    <property type="term" value="F:structural constituent of ribosome"/>
    <property type="evidence" value="ECO:0007669"/>
    <property type="project" value="InterPro"/>
</dbReference>
<dbReference type="PANTHER" id="PTHR11655:SF16">
    <property type="entry name" value="60S RIBOSOMAL PROTEIN L9"/>
    <property type="match status" value="1"/>
</dbReference>
<dbReference type="InterPro" id="IPR000702">
    <property type="entry name" value="Ribosomal_uL6-like"/>
</dbReference>
<evidence type="ECO:0000256" key="2">
    <source>
        <dbReference type="ARBA" id="ARBA00022980"/>
    </source>
</evidence>
<keyword evidence="3" id="KW-0687">Ribonucleoprotein</keyword>
<dbReference type="InterPro" id="IPR036789">
    <property type="entry name" value="Ribosomal_uL6-like_a/b-dom_sf"/>
</dbReference>
<evidence type="ECO:0000256" key="1">
    <source>
        <dbReference type="ARBA" id="ARBA00009356"/>
    </source>
</evidence>
<dbReference type="PROSITE" id="PS00700">
    <property type="entry name" value="RIBOSOMAL_L6_2"/>
    <property type="match status" value="1"/>
</dbReference>
<dbReference type="SUPFAM" id="SSF56053">
    <property type="entry name" value="Ribosomal protein L6"/>
    <property type="match status" value="2"/>
</dbReference>
<evidence type="ECO:0000259" key="6">
    <source>
        <dbReference type="Pfam" id="PF00347"/>
    </source>
</evidence>
<dbReference type="Gene3D" id="3.90.930.12">
    <property type="entry name" value="Ribosomal protein L6, alpha-beta domain"/>
    <property type="match status" value="2"/>
</dbReference>
<evidence type="ECO:0000256" key="4">
    <source>
        <dbReference type="ARBA" id="ARBA00035246"/>
    </source>
</evidence>
<dbReference type="InterPro" id="IPR002359">
    <property type="entry name" value="Ribosomal_uL6_CS2"/>
</dbReference>
<dbReference type="EMBL" id="BN001021">
    <property type="protein sequence ID" value="CAL69059.1"/>
    <property type="molecule type" value="mRNA"/>
</dbReference>
<proteinExistence type="evidence at transcript level"/>
<gene>
    <name evidence="7" type="primary">rpl9</name>
</gene>
<dbReference type="FunFam" id="3.90.930.12:FF:000004">
    <property type="entry name" value="60S ribosomal protein L9"/>
    <property type="match status" value="1"/>
</dbReference>
<accession>A8E672</accession>
<feature type="domain" description="Large ribosomal subunit protein uL6 alpha-beta" evidence="6">
    <location>
        <begin position="97"/>
        <end position="175"/>
    </location>
</feature>
<comment type="similarity">
    <text evidence="1">Belongs to the universal ribosomal protein uL6 family.</text>
</comment>
<keyword evidence="2 7" id="KW-0689">Ribosomal protein</keyword>
<protein>
    <recommendedName>
        <fullName evidence="4">Large ribosomal subunit protein uL6</fullName>
    </recommendedName>
    <alternativeName>
        <fullName evidence="5">60S ribosomal protein L9</fullName>
    </alternativeName>
</protein>
<dbReference type="PANTHER" id="PTHR11655">
    <property type="entry name" value="60S/50S RIBOSOMAL PROTEIN L6/L9"/>
    <property type="match status" value="1"/>
</dbReference>
<name>A8E672_9BILA</name>
<reference evidence="7" key="1">
    <citation type="journal article" date="2007" name="BMC Evol. Biol.">
        <title>Translational machinery of the chaetognath Spadella cephaloptera: a transcriptomic approach to the analysis of cytosolic ribosomal protein genes and their expression.</title>
        <authorList>
            <person name="Barthelemy R."/>
            <person name="Chenuil A."/>
            <person name="Blanquart S."/>
            <person name="Casanova J.-P."/>
            <person name="Faure E."/>
        </authorList>
    </citation>
    <scope>NUCLEOTIDE SEQUENCE</scope>
    <source>
        <tissue evidence="7">Whole animal</tissue>
    </source>
</reference>
<evidence type="ECO:0000256" key="5">
    <source>
        <dbReference type="ARBA" id="ARBA00035349"/>
    </source>
</evidence>
<dbReference type="PIRSF" id="PIRSF002162">
    <property type="entry name" value="Ribosomal_L6"/>
    <property type="match status" value="1"/>
</dbReference>
<sequence>MKTIHSSLTVKIPEEIGCTVNNRMVTIKGKRGVLKKSFKHTQLDVKMVGKRRLQVEKWFGNRKDLATVRTVCSHIENMMKGVTKGYRYKMKSVYAHFPINIAIQDNGKTVEVRNFLGEKYVRRVAMDDGVTCMQTGQKDEIALEGNDLEKVSQSAAMIQQCVLVKNKDIRKFLDGIYVSEKETIETEE</sequence>
<dbReference type="FunFam" id="3.90.930.12:FF:000003">
    <property type="entry name" value="60S ribosomal protein L9"/>
    <property type="match status" value="1"/>
</dbReference>
<dbReference type="Pfam" id="PF00347">
    <property type="entry name" value="Ribosomal_L6"/>
    <property type="match status" value="2"/>
</dbReference>
<dbReference type="InterPro" id="IPR020040">
    <property type="entry name" value="Ribosomal_uL6_a/b-dom"/>
</dbReference>
<evidence type="ECO:0000313" key="7">
    <source>
        <dbReference type="EMBL" id="CAL69059.1"/>
    </source>
</evidence>
<feature type="domain" description="Large ribosomal subunit protein uL6 alpha-beta" evidence="6">
    <location>
        <begin position="13"/>
        <end position="85"/>
    </location>
</feature>
<organism evidence="7">
    <name type="scientific">Spadella cephaloptera</name>
    <dbReference type="NCBI Taxonomy" id="52888"/>
    <lineage>
        <taxon>Eukaryota</taxon>
        <taxon>Metazoa</taxon>
        <taxon>Spiralia</taxon>
        <taxon>Gnathifera</taxon>
        <taxon>Chaetognatha</taxon>
        <taxon>Sagittoidea</taxon>
        <taxon>Phragmophora</taxon>
        <taxon>Spadellidae</taxon>
        <taxon>Spadella</taxon>
    </lineage>
</organism>
<dbReference type="AlphaFoldDB" id="A8E672"/>
<dbReference type="GO" id="GO:0022625">
    <property type="term" value="C:cytosolic large ribosomal subunit"/>
    <property type="evidence" value="ECO:0007669"/>
    <property type="project" value="TreeGrafter"/>
</dbReference>
<dbReference type="GO" id="GO:0002181">
    <property type="term" value="P:cytoplasmic translation"/>
    <property type="evidence" value="ECO:0007669"/>
    <property type="project" value="TreeGrafter"/>
</dbReference>